<dbReference type="GO" id="GO:0019354">
    <property type="term" value="P:siroheme biosynthetic process"/>
    <property type="evidence" value="ECO:0007669"/>
    <property type="project" value="InterPro"/>
</dbReference>
<protein>
    <recommendedName>
        <fullName evidence="1">uroporphyrinogen-III C-methyltransferase</fullName>
        <ecNumber evidence="1">2.1.1.107</ecNumber>
    </recommendedName>
</protein>
<dbReference type="SUPFAM" id="SSF53790">
    <property type="entry name" value="Tetrapyrrole methylase"/>
    <property type="match status" value="1"/>
</dbReference>
<keyword evidence="5" id="KW-0627">Porphyrin biosynthesis</keyword>
<dbReference type="PANTHER" id="PTHR45790:SF3">
    <property type="entry name" value="S-ADENOSYL-L-METHIONINE-DEPENDENT UROPORPHYRINOGEN III METHYLTRANSFERASE, CHLOROPLASTIC"/>
    <property type="match status" value="1"/>
</dbReference>
<reference evidence="8 9" key="1">
    <citation type="journal article" date="2016" name="Front. Microbiol.">
        <title>Comprehensive Phylogenetic Analysis of Bovine Non-aureus Staphylococci Species Based on Whole-Genome Sequencing.</title>
        <authorList>
            <person name="Naushad S."/>
            <person name="Barkema H.W."/>
            <person name="Luby C."/>
            <person name="Condas L.A."/>
            <person name="Nobrega D.B."/>
            <person name="Carson D.A."/>
            <person name="De Buck J."/>
        </authorList>
    </citation>
    <scope>NUCLEOTIDE SEQUENCE [LARGE SCALE GENOMIC DNA]</scope>
    <source>
        <strain evidence="8 9">SNUC 3829</strain>
    </source>
</reference>
<evidence type="ECO:0000256" key="5">
    <source>
        <dbReference type="ARBA" id="ARBA00023244"/>
    </source>
</evidence>
<dbReference type="CDD" id="cd11642">
    <property type="entry name" value="SUMT"/>
    <property type="match status" value="1"/>
</dbReference>
<dbReference type="PROSITE" id="PS00840">
    <property type="entry name" value="SUMT_2"/>
    <property type="match status" value="1"/>
</dbReference>
<comment type="similarity">
    <text evidence="6">Belongs to the precorrin methyltransferase family.</text>
</comment>
<dbReference type="InterPro" id="IPR014777">
    <property type="entry name" value="4pyrrole_Mease_sub1"/>
</dbReference>
<dbReference type="Gene3D" id="3.40.1010.10">
    <property type="entry name" value="Cobalt-precorrin-4 Transmethylase, Domain 1"/>
    <property type="match status" value="1"/>
</dbReference>
<keyword evidence="3 6" id="KW-0808">Transferase</keyword>
<dbReference type="InterPro" id="IPR014776">
    <property type="entry name" value="4pyrrole_Mease_sub2"/>
</dbReference>
<dbReference type="RefSeq" id="WP_107384350.1">
    <property type="nucleotide sequence ID" value="NZ_JABXWY010000001.1"/>
</dbReference>
<comment type="caution">
    <text evidence="8">The sequence shown here is derived from an EMBL/GenBank/DDBJ whole genome shotgun (WGS) entry which is preliminary data.</text>
</comment>
<dbReference type="InterPro" id="IPR006366">
    <property type="entry name" value="CobA/CysG_C"/>
</dbReference>
<name>A0A2T4LSG5_9STAP</name>
<evidence type="ECO:0000259" key="7">
    <source>
        <dbReference type="Pfam" id="PF00590"/>
    </source>
</evidence>
<dbReference type="EC" id="2.1.1.107" evidence="1"/>
<dbReference type="InterPro" id="IPR000878">
    <property type="entry name" value="4pyrrol_Mease"/>
</dbReference>
<gene>
    <name evidence="8" type="primary">cobA</name>
    <name evidence="8" type="ORF">BUY34_06940</name>
</gene>
<evidence type="ECO:0000313" key="9">
    <source>
        <dbReference type="Proteomes" id="UP000241208"/>
    </source>
</evidence>
<dbReference type="AlphaFoldDB" id="A0A2T4LSG5"/>
<dbReference type="Gene3D" id="3.30.950.10">
    <property type="entry name" value="Methyltransferase, Cobalt-precorrin-4 Transmethylase, Domain 2"/>
    <property type="match status" value="1"/>
</dbReference>
<keyword evidence="2 6" id="KW-0489">Methyltransferase</keyword>
<dbReference type="EMBL" id="PYZR01000066">
    <property type="protein sequence ID" value="PTF66272.1"/>
    <property type="molecule type" value="Genomic_DNA"/>
</dbReference>
<evidence type="ECO:0000256" key="2">
    <source>
        <dbReference type="ARBA" id="ARBA00022603"/>
    </source>
</evidence>
<evidence type="ECO:0000256" key="1">
    <source>
        <dbReference type="ARBA" id="ARBA00012162"/>
    </source>
</evidence>
<feature type="domain" description="Tetrapyrrole methylase" evidence="7">
    <location>
        <begin position="8"/>
        <end position="217"/>
    </location>
</feature>
<dbReference type="FunFam" id="3.40.1010.10:FF:000001">
    <property type="entry name" value="Siroheme synthase"/>
    <property type="match status" value="1"/>
</dbReference>
<dbReference type="GO" id="GO:0032259">
    <property type="term" value="P:methylation"/>
    <property type="evidence" value="ECO:0007669"/>
    <property type="project" value="UniProtKB-KW"/>
</dbReference>
<dbReference type="InterPro" id="IPR035996">
    <property type="entry name" value="4pyrrol_Methylase_sf"/>
</dbReference>
<dbReference type="PANTHER" id="PTHR45790">
    <property type="entry name" value="SIROHEME SYNTHASE-RELATED"/>
    <property type="match status" value="1"/>
</dbReference>
<dbReference type="NCBIfam" id="TIGR01469">
    <property type="entry name" value="cobA_cysG_Cterm"/>
    <property type="match status" value="1"/>
</dbReference>
<dbReference type="InterPro" id="IPR003043">
    <property type="entry name" value="Uropor_MeTrfase_CS"/>
</dbReference>
<evidence type="ECO:0000256" key="6">
    <source>
        <dbReference type="RuleBase" id="RU003960"/>
    </source>
</evidence>
<proteinExistence type="inferred from homology"/>
<dbReference type="Pfam" id="PF00590">
    <property type="entry name" value="TP_methylase"/>
    <property type="match status" value="1"/>
</dbReference>
<evidence type="ECO:0000313" key="8">
    <source>
        <dbReference type="EMBL" id="PTF66272.1"/>
    </source>
</evidence>
<dbReference type="NCBIfam" id="NF004790">
    <property type="entry name" value="PRK06136.1"/>
    <property type="match status" value="1"/>
</dbReference>
<organism evidence="8 9">
    <name type="scientific">Staphylococcus cohnii</name>
    <dbReference type="NCBI Taxonomy" id="29382"/>
    <lineage>
        <taxon>Bacteria</taxon>
        <taxon>Bacillati</taxon>
        <taxon>Bacillota</taxon>
        <taxon>Bacilli</taxon>
        <taxon>Bacillales</taxon>
        <taxon>Staphylococcaceae</taxon>
        <taxon>Staphylococcus</taxon>
        <taxon>Staphylococcus cohnii species complex</taxon>
    </lineage>
</organism>
<evidence type="ECO:0000256" key="4">
    <source>
        <dbReference type="ARBA" id="ARBA00022691"/>
    </source>
</evidence>
<dbReference type="InterPro" id="IPR050161">
    <property type="entry name" value="Siro_Cobalamin_biosynth"/>
</dbReference>
<keyword evidence="4" id="KW-0949">S-adenosyl-L-methionine</keyword>
<evidence type="ECO:0000256" key="3">
    <source>
        <dbReference type="ARBA" id="ARBA00022679"/>
    </source>
</evidence>
<dbReference type="GO" id="GO:0004851">
    <property type="term" value="F:uroporphyrin-III C-methyltransferase activity"/>
    <property type="evidence" value="ECO:0007669"/>
    <property type="project" value="UniProtKB-EC"/>
</dbReference>
<dbReference type="Proteomes" id="UP000241208">
    <property type="component" value="Unassembled WGS sequence"/>
</dbReference>
<accession>A0A2T4LSG5</accession>
<sequence length="313" mass="34967">MGLNKVGKVYLIGAGPGNPELLTRKAERLIRKADVILYDRLVNPFIIQMVSPGVEIIDVGKKPYHKHIQQEEINKLLVDAAYSHHCVVRLKGGDPAIFGRTHEEVSALNKQNIECEIVPGITSASAAVASMKQGLTARQIATHVTYTTGHFCKMHTDKVELDKLLSGGTLAIYMGIRNLKTIMHEIYQQTKKDYPVVVIYNVSTYKEKLIQGTVTTIDQLIETQSCSFMPGVVLVGDLMAELPCVTSLSQSQTKSYLITGEHQSALEKALSLYSEGHFCLIDVIDTSIYHKTQIEFMNDIKEQYLFDEHIKLM</sequence>